<evidence type="ECO:0000259" key="1">
    <source>
        <dbReference type="Pfam" id="PF13619"/>
    </source>
</evidence>
<dbReference type="OrthoDB" id="8450910at2"/>
<name>A0A1I7NS63_9HYPH</name>
<accession>A0A1I7NS63</accession>
<reference evidence="3" key="1">
    <citation type="submission" date="2016-10" db="EMBL/GenBank/DDBJ databases">
        <authorList>
            <person name="Varghese N."/>
            <person name="Submissions S."/>
        </authorList>
    </citation>
    <scope>NUCLEOTIDE SEQUENCE [LARGE SCALE GENOMIC DNA]</scope>
    <source>
        <strain evidence="3">DSM 1565</strain>
    </source>
</reference>
<sequence>MEFQKTSVIHAAEYDAASRTLDIFFSNGSCITYFGVPRPEYEGLVNADSVAEYFKTRIRGHYECEECVETRRWRSTKNAGTRRSRRTIH</sequence>
<evidence type="ECO:0000313" key="2">
    <source>
        <dbReference type="EMBL" id="SFV37521.1"/>
    </source>
</evidence>
<dbReference type="EMBL" id="FPCH01000003">
    <property type="protein sequence ID" value="SFV37521.1"/>
    <property type="molecule type" value="Genomic_DNA"/>
</dbReference>
<dbReference type="InterPro" id="IPR025309">
    <property type="entry name" value="KTSC_dom"/>
</dbReference>
<dbReference type="Pfam" id="PF13619">
    <property type="entry name" value="KTSC"/>
    <property type="match status" value="1"/>
</dbReference>
<dbReference type="AlphaFoldDB" id="A0A1I7NS63"/>
<proteinExistence type="predicted"/>
<feature type="domain" description="KTSC" evidence="1">
    <location>
        <begin position="7"/>
        <end position="62"/>
    </location>
</feature>
<gene>
    <name evidence="2" type="ORF">SAMN04488557_3206</name>
</gene>
<protein>
    <submittedName>
        <fullName evidence="2">KTSC domain-containing protein</fullName>
    </submittedName>
</protein>
<dbReference type="Proteomes" id="UP000199423">
    <property type="component" value="Unassembled WGS sequence"/>
</dbReference>
<keyword evidence="3" id="KW-1185">Reference proteome</keyword>
<organism evidence="2 3">
    <name type="scientific">Hyphomicrobium facile</name>
    <dbReference type="NCBI Taxonomy" id="51670"/>
    <lineage>
        <taxon>Bacteria</taxon>
        <taxon>Pseudomonadati</taxon>
        <taxon>Pseudomonadota</taxon>
        <taxon>Alphaproteobacteria</taxon>
        <taxon>Hyphomicrobiales</taxon>
        <taxon>Hyphomicrobiaceae</taxon>
        <taxon>Hyphomicrobium</taxon>
    </lineage>
</organism>
<evidence type="ECO:0000313" key="3">
    <source>
        <dbReference type="Proteomes" id="UP000199423"/>
    </source>
</evidence>